<accession>A0ABQ6LK76</accession>
<evidence type="ECO:0000256" key="1">
    <source>
        <dbReference type="SAM" id="MobiDB-lite"/>
    </source>
</evidence>
<evidence type="ECO:0000313" key="3">
    <source>
        <dbReference type="Proteomes" id="UP001239909"/>
    </source>
</evidence>
<evidence type="ECO:0000313" key="2">
    <source>
        <dbReference type="EMBL" id="GMG82599.1"/>
    </source>
</evidence>
<gene>
    <name evidence="2" type="ORF">LNKW23_18120</name>
</gene>
<dbReference type="Proteomes" id="UP001239909">
    <property type="component" value="Unassembled WGS sequence"/>
</dbReference>
<dbReference type="EMBL" id="BSYI01000011">
    <property type="protein sequence ID" value="GMG82599.1"/>
    <property type="molecule type" value="Genomic_DNA"/>
</dbReference>
<protein>
    <submittedName>
        <fullName evidence="2">Uncharacterized protein</fullName>
    </submittedName>
</protein>
<reference evidence="2 3" key="1">
    <citation type="submission" date="2023-04" db="EMBL/GenBank/DDBJ databases">
        <title>Marinoamorphus aggregata gen. nov., sp. Nov., isolate from tissue of brittle star Ophioplocus japonicus.</title>
        <authorList>
            <person name="Kawano K."/>
            <person name="Sawayama S."/>
            <person name="Nakagawa S."/>
        </authorList>
    </citation>
    <scope>NUCLEOTIDE SEQUENCE [LARGE SCALE GENOMIC DNA]</scope>
    <source>
        <strain evidence="2 3">NKW23</strain>
    </source>
</reference>
<organism evidence="2 3">
    <name type="scientific">Paralimibaculum aggregatum</name>
    <dbReference type="NCBI Taxonomy" id="3036245"/>
    <lineage>
        <taxon>Bacteria</taxon>
        <taxon>Pseudomonadati</taxon>
        <taxon>Pseudomonadota</taxon>
        <taxon>Alphaproteobacteria</taxon>
        <taxon>Rhodobacterales</taxon>
        <taxon>Paracoccaceae</taxon>
        <taxon>Paralimibaculum</taxon>
    </lineage>
</organism>
<keyword evidence="3" id="KW-1185">Reference proteome</keyword>
<proteinExistence type="predicted"/>
<name>A0ABQ6LK76_9RHOB</name>
<feature type="region of interest" description="Disordered" evidence="1">
    <location>
        <begin position="1"/>
        <end position="21"/>
    </location>
</feature>
<dbReference type="RefSeq" id="WP_285671383.1">
    <property type="nucleotide sequence ID" value="NZ_BSYI01000011.1"/>
</dbReference>
<sequence>METAEATTEAETAETCEPKVSRRRVRERLLDRLREAGLRKPKGVRAEEHEAMLDRLPERLAYMSAASLDALAEAVIERAEGANRNLWPGEVAVLNIARQIQRPPVDRDRLVLTYMASAAGRAAWDRSPWEALALSKWLREYGAPQKDRHWERIGEEAAGIARRVEWLRRQKANGDAEAARELAEWDGHAARMAKLVGPEAGS</sequence>
<comment type="caution">
    <text evidence="2">The sequence shown here is derived from an EMBL/GenBank/DDBJ whole genome shotgun (WGS) entry which is preliminary data.</text>
</comment>
<feature type="compositionally biased region" description="Low complexity" evidence="1">
    <location>
        <begin position="1"/>
        <end position="15"/>
    </location>
</feature>